<sequence>MIVKKVAAIDIDGTNKLLKTIDYSNLQTILPVYQQNAINSPKPVSDKQKIKAGKKIYYKTLCKAVSDFHLTQSEILALNGIKLYFSLSDEQIFMEKKKIAEKTVSALIQKCYENNVLTDAENQQIMNITAFLQFPLQQTEAIKQKIAVSLFNKILDEKVSDSRLSPANETQLVQTTRNLKINHQNIKTLISDKKIRQLMRAKLLWNLDHGIFPTLYNPPITLMRDETGYLQFNATLIENKLVHAGYSRSSTSVSFRITKGVSARVGGGRYRPVKEQVRKTYPGTLFLTSSRIVFNAGAKSFQIPFNKLISHEFQWGSFELIVQNKSYALSLNRNEAEILAVGLSSSLRQYGKMNDHIKVQAMREISMNDTFISIS</sequence>
<dbReference type="EMBL" id="JPRH01000001">
    <property type="protein sequence ID" value="KFF14396.1"/>
    <property type="molecule type" value="Genomic_DNA"/>
</dbReference>
<dbReference type="STRING" id="445961.IW15_02850"/>
<accession>A0A086ACI2</accession>
<gene>
    <name evidence="1" type="ORF">IW15_02850</name>
</gene>
<reference evidence="1 2" key="1">
    <citation type="submission" date="2014-07" db="EMBL/GenBank/DDBJ databases">
        <title>Genome of Chryseobacterium soli DSM 19298.</title>
        <authorList>
            <person name="Stropko S.J."/>
            <person name="Pipes S.E."/>
            <person name="Newman J."/>
        </authorList>
    </citation>
    <scope>NUCLEOTIDE SEQUENCE [LARGE SCALE GENOMIC DNA]</scope>
    <source>
        <strain evidence="1 2">DSM 19298</strain>
    </source>
</reference>
<protein>
    <submittedName>
        <fullName evidence="1">Uncharacterized protein</fullName>
    </submittedName>
</protein>
<name>A0A086ACI2_9FLAO</name>
<evidence type="ECO:0000313" key="1">
    <source>
        <dbReference type="EMBL" id="KFF14396.1"/>
    </source>
</evidence>
<evidence type="ECO:0000313" key="2">
    <source>
        <dbReference type="Proteomes" id="UP000028705"/>
    </source>
</evidence>
<comment type="caution">
    <text evidence="1">The sequence shown here is derived from an EMBL/GenBank/DDBJ whole genome shotgun (WGS) entry which is preliminary data.</text>
</comment>
<dbReference type="eggNOG" id="COG0457">
    <property type="taxonomic scope" value="Bacteria"/>
</dbReference>
<proteinExistence type="predicted"/>
<keyword evidence="2" id="KW-1185">Reference proteome</keyword>
<dbReference type="Proteomes" id="UP000028705">
    <property type="component" value="Unassembled WGS sequence"/>
</dbReference>
<dbReference type="AlphaFoldDB" id="A0A086ACI2"/>
<organism evidence="1 2">
    <name type="scientific">Chryseobacterium soli</name>
    <dbReference type="NCBI Taxonomy" id="445961"/>
    <lineage>
        <taxon>Bacteria</taxon>
        <taxon>Pseudomonadati</taxon>
        <taxon>Bacteroidota</taxon>
        <taxon>Flavobacteriia</taxon>
        <taxon>Flavobacteriales</taxon>
        <taxon>Weeksellaceae</taxon>
        <taxon>Chryseobacterium group</taxon>
        <taxon>Chryseobacterium</taxon>
    </lineage>
</organism>